<feature type="signal peptide" evidence="1">
    <location>
        <begin position="1"/>
        <end position="31"/>
    </location>
</feature>
<proteinExistence type="predicted"/>
<organism evidence="2 3">
    <name type="scientific">Haloechinothrix salitolerans</name>
    <dbReference type="NCBI Taxonomy" id="926830"/>
    <lineage>
        <taxon>Bacteria</taxon>
        <taxon>Bacillati</taxon>
        <taxon>Actinomycetota</taxon>
        <taxon>Actinomycetes</taxon>
        <taxon>Pseudonocardiales</taxon>
        <taxon>Pseudonocardiaceae</taxon>
        <taxon>Haloechinothrix</taxon>
    </lineage>
</organism>
<name>A0ABW2C079_9PSEU</name>
<comment type="caution">
    <text evidence="2">The sequence shown here is derived from an EMBL/GenBank/DDBJ whole genome shotgun (WGS) entry which is preliminary data.</text>
</comment>
<keyword evidence="3" id="KW-1185">Reference proteome</keyword>
<dbReference type="EMBL" id="JBHSXX010000001">
    <property type="protein sequence ID" value="MFC6867962.1"/>
    <property type="molecule type" value="Genomic_DNA"/>
</dbReference>
<evidence type="ECO:0000256" key="1">
    <source>
        <dbReference type="SAM" id="SignalP"/>
    </source>
</evidence>
<evidence type="ECO:0008006" key="4">
    <source>
        <dbReference type="Google" id="ProtNLM"/>
    </source>
</evidence>
<feature type="chain" id="PRO_5046439608" description="Secreted protein" evidence="1">
    <location>
        <begin position="32"/>
        <end position="84"/>
    </location>
</feature>
<keyword evidence="1" id="KW-0732">Signal</keyword>
<evidence type="ECO:0000313" key="3">
    <source>
        <dbReference type="Proteomes" id="UP001596337"/>
    </source>
</evidence>
<sequence length="84" mass="8683">MYRTLQRCLALLGTSAVLAALGVALAAPAQADPVCVGAKVSGTATGTHEVGPYCQPYPWSTLCMKTGVGLDPTVMVRTYVCVPI</sequence>
<dbReference type="Proteomes" id="UP001596337">
    <property type="component" value="Unassembled WGS sequence"/>
</dbReference>
<reference evidence="3" key="1">
    <citation type="journal article" date="2019" name="Int. J. Syst. Evol. Microbiol.">
        <title>The Global Catalogue of Microorganisms (GCM) 10K type strain sequencing project: providing services to taxonomists for standard genome sequencing and annotation.</title>
        <authorList>
            <consortium name="The Broad Institute Genomics Platform"/>
            <consortium name="The Broad Institute Genome Sequencing Center for Infectious Disease"/>
            <person name="Wu L."/>
            <person name="Ma J."/>
        </authorList>
    </citation>
    <scope>NUCLEOTIDE SEQUENCE [LARGE SCALE GENOMIC DNA]</scope>
    <source>
        <strain evidence="3">KCTC 32255</strain>
    </source>
</reference>
<gene>
    <name evidence="2" type="ORF">ACFQGD_12460</name>
</gene>
<protein>
    <recommendedName>
        <fullName evidence="4">Secreted protein</fullName>
    </recommendedName>
</protein>
<dbReference type="RefSeq" id="WP_345399144.1">
    <property type="nucleotide sequence ID" value="NZ_BAABLA010000083.1"/>
</dbReference>
<accession>A0ABW2C079</accession>
<evidence type="ECO:0000313" key="2">
    <source>
        <dbReference type="EMBL" id="MFC6867962.1"/>
    </source>
</evidence>